<feature type="transmembrane region" description="Helical" evidence="1">
    <location>
        <begin position="115"/>
        <end position="132"/>
    </location>
</feature>
<dbReference type="AlphaFoldDB" id="A0A2T9XB65"/>
<dbReference type="Gene3D" id="1.10.3730.20">
    <property type="match status" value="1"/>
</dbReference>
<dbReference type="SUPFAM" id="SSF103481">
    <property type="entry name" value="Multidrug resistance efflux transporter EmrE"/>
    <property type="match status" value="2"/>
</dbReference>
<feature type="transmembrane region" description="Helical" evidence="1">
    <location>
        <begin position="34"/>
        <end position="52"/>
    </location>
</feature>
<accession>A0A2T9XB65</accession>
<reference evidence="3 4" key="1">
    <citation type="journal article" date="2015" name="Appl. Environ. Microbiol.">
        <title>Nanoarchaeota, Their Sulfolobales Host, and Nanoarchaeota Virus Distribution across Yellowstone National Park Hot Springs.</title>
        <authorList>
            <person name="Munson-McGee J.H."/>
            <person name="Field E.K."/>
            <person name="Bateson M."/>
            <person name="Rooney C."/>
            <person name="Stepanauskas R."/>
            <person name="Young M.J."/>
        </authorList>
    </citation>
    <scope>NUCLEOTIDE SEQUENCE [LARGE SCALE GENOMIC DNA]</scope>
    <source>
        <strain evidence="3">SCGC AC-742_N10</strain>
    </source>
</reference>
<feature type="transmembrane region" description="Helical" evidence="1">
    <location>
        <begin position="85"/>
        <end position="106"/>
    </location>
</feature>
<gene>
    <name evidence="3" type="ORF">DDW13_00945</name>
</gene>
<keyword evidence="1" id="KW-0812">Transmembrane</keyword>
<evidence type="ECO:0000313" key="3">
    <source>
        <dbReference type="EMBL" id="PVU77344.1"/>
    </source>
</evidence>
<dbReference type="EMBL" id="QEFD01000033">
    <property type="protein sequence ID" value="PVU77344.1"/>
    <property type="molecule type" value="Genomic_DNA"/>
</dbReference>
<sequence>MRTSGHVDLTLAAFFWGTIGIAVNYFYLLGGSPFTMVIMRSIFSTIISLFIVKKIVVNKYTIGMGFVSSLFYLTYIYTIPIDGPSLSAVLLYTAPLWVSIFSYFLVKEKATLRKIISSLMILIGLYIMYLGVPTLQQFLLGLASGLTYAGLISFSRLLQRKCMSDWEIIFSQSLWSIPFSLPFVRVLNLPSVYAGIYLAIFATVIPYFFFYRGMKKTDSITASIITALEPVFTIILSMIIFRESLNIYETIGTIIILFSIFLSVKMH</sequence>
<dbReference type="Pfam" id="PF00892">
    <property type="entry name" value="EamA"/>
    <property type="match status" value="2"/>
</dbReference>
<dbReference type="InterPro" id="IPR000620">
    <property type="entry name" value="EamA_dom"/>
</dbReference>
<feature type="transmembrane region" description="Helical" evidence="1">
    <location>
        <begin position="192"/>
        <end position="210"/>
    </location>
</feature>
<dbReference type="PANTHER" id="PTHR22911:SF79">
    <property type="entry name" value="MOBA-LIKE NTP TRANSFERASE DOMAIN-CONTAINING PROTEIN"/>
    <property type="match status" value="1"/>
</dbReference>
<feature type="transmembrane region" description="Helical" evidence="1">
    <location>
        <begin position="247"/>
        <end position="264"/>
    </location>
</feature>
<evidence type="ECO:0000259" key="2">
    <source>
        <dbReference type="Pfam" id="PF00892"/>
    </source>
</evidence>
<evidence type="ECO:0000256" key="1">
    <source>
        <dbReference type="SAM" id="Phobius"/>
    </source>
</evidence>
<keyword evidence="1" id="KW-1133">Transmembrane helix</keyword>
<feature type="transmembrane region" description="Helical" evidence="1">
    <location>
        <begin position="7"/>
        <end position="28"/>
    </location>
</feature>
<protein>
    <submittedName>
        <fullName evidence="3">Permease</fullName>
    </submittedName>
</protein>
<feature type="domain" description="EamA" evidence="2">
    <location>
        <begin position="9"/>
        <end position="129"/>
    </location>
</feature>
<keyword evidence="1" id="KW-0472">Membrane</keyword>
<evidence type="ECO:0000313" key="4">
    <source>
        <dbReference type="Proteomes" id="UP000245638"/>
    </source>
</evidence>
<name>A0A2T9XB65_9CREN</name>
<feature type="transmembrane region" description="Helical" evidence="1">
    <location>
        <begin position="59"/>
        <end position="79"/>
    </location>
</feature>
<dbReference type="Proteomes" id="UP000245638">
    <property type="component" value="Unassembled WGS sequence"/>
</dbReference>
<comment type="caution">
    <text evidence="3">The sequence shown here is derived from an EMBL/GenBank/DDBJ whole genome shotgun (WGS) entry which is preliminary data.</text>
</comment>
<proteinExistence type="predicted"/>
<feature type="domain" description="EamA" evidence="2">
    <location>
        <begin position="139"/>
        <end position="263"/>
    </location>
</feature>
<organism evidence="3 4">
    <name type="scientific">Acidianus hospitalis</name>
    <dbReference type="NCBI Taxonomy" id="563177"/>
    <lineage>
        <taxon>Archaea</taxon>
        <taxon>Thermoproteota</taxon>
        <taxon>Thermoprotei</taxon>
        <taxon>Sulfolobales</taxon>
        <taxon>Sulfolobaceae</taxon>
        <taxon>Acidianus</taxon>
    </lineage>
</organism>
<dbReference type="InterPro" id="IPR037185">
    <property type="entry name" value="EmrE-like"/>
</dbReference>
<dbReference type="PANTHER" id="PTHR22911">
    <property type="entry name" value="ACYL-MALONYL CONDENSING ENZYME-RELATED"/>
    <property type="match status" value="1"/>
</dbReference>
<dbReference type="GO" id="GO:0016020">
    <property type="term" value="C:membrane"/>
    <property type="evidence" value="ECO:0007669"/>
    <property type="project" value="InterPro"/>
</dbReference>
<feature type="transmembrane region" description="Helical" evidence="1">
    <location>
        <begin position="222"/>
        <end position="241"/>
    </location>
</feature>